<keyword evidence="10" id="KW-1185">Reference proteome</keyword>
<dbReference type="STRING" id="1423796.FC24_GL001243"/>
<dbReference type="FunFam" id="3.30.1490.10:FF:000001">
    <property type="entry name" value="30S ribosomal protein S8"/>
    <property type="match status" value="1"/>
</dbReference>
<comment type="caution">
    <text evidence="9">The sequence shown here is derived from an EMBL/GenBank/DDBJ whole genome shotgun (WGS) entry which is preliminary data.</text>
</comment>
<accession>A0A0R2D3A0</accession>
<dbReference type="Gene3D" id="3.30.1490.10">
    <property type="match status" value="1"/>
</dbReference>
<dbReference type="InterPro" id="IPR035987">
    <property type="entry name" value="Ribosomal_uS8_sf"/>
</dbReference>
<dbReference type="NCBIfam" id="NF001109">
    <property type="entry name" value="PRK00136.1"/>
    <property type="match status" value="1"/>
</dbReference>
<evidence type="ECO:0000256" key="3">
    <source>
        <dbReference type="ARBA" id="ARBA00022884"/>
    </source>
</evidence>
<dbReference type="HAMAP" id="MF_01302_B">
    <property type="entry name" value="Ribosomal_uS8_B"/>
    <property type="match status" value="1"/>
</dbReference>
<dbReference type="GO" id="GO:0005737">
    <property type="term" value="C:cytoplasm"/>
    <property type="evidence" value="ECO:0007669"/>
    <property type="project" value="UniProtKB-ARBA"/>
</dbReference>
<name>A0A0R2D3A0_9LACO</name>
<dbReference type="Pfam" id="PF00410">
    <property type="entry name" value="Ribosomal_S8"/>
    <property type="match status" value="1"/>
</dbReference>
<dbReference type="GO" id="GO:1990904">
    <property type="term" value="C:ribonucleoprotein complex"/>
    <property type="evidence" value="ECO:0007669"/>
    <property type="project" value="UniProtKB-KW"/>
</dbReference>
<evidence type="ECO:0000256" key="6">
    <source>
        <dbReference type="ARBA" id="ARBA00035258"/>
    </source>
</evidence>
<dbReference type="GO" id="GO:0019843">
    <property type="term" value="F:rRNA binding"/>
    <property type="evidence" value="ECO:0007669"/>
    <property type="project" value="UniProtKB-UniRule"/>
</dbReference>
<gene>
    <name evidence="8" type="primary">rpsH</name>
    <name evidence="9" type="ORF">FC24_GL001243</name>
</gene>
<dbReference type="SUPFAM" id="SSF56047">
    <property type="entry name" value="Ribosomal protein S8"/>
    <property type="match status" value="1"/>
</dbReference>
<dbReference type="RefSeq" id="WP_057873812.1">
    <property type="nucleotide sequence ID" value="NZ_AYYI01000032.1"/>
</dbReference>
<dbReference type="GO" id="GO:0005840">
    <property type="term" value="C:ribosome"/>
    <property type="evidence" value="ECO:0007669"/>
    <property type="project" value="UniProtKB-KW"/>
</dbReference>
<evidence type="ECO:0000256" key="2">
    <source>
        <dbReference type="ARBA" id="ARBA00022730"/>
    </source>
</evidence>
<keyword evidence="4 8" id="KW-0689">Ribosomal protein</keyword>
<keyword evidence="5 8" id="KW-0687">Ribonucleoprotein</keyword>
<sequence length="132" mass="14828">MVMTDPIADYLTRIRNANMVRHESLEVPASNMLRSISEILKREGFIRDFESIDDDKQGVLRIFLKYSKNNERVISGLKRISKPGLRTYVKADAVPKVLNGLGIAIMSTSNGVMTDKEARAKNIGGEVLAYVW</sequence>
<dbReference type="FunFam" id="3.30.1370.30:FF:000002">
    <property type="entry name" value="30S ribosomal protein S8"/>
    <property type="match status" value="1"/>
</dbReference>
<dbReference type="Gene3D" id="3.30.1370.30">
    <property type="match status" value="1"/>
</dbReference>
<keyword evidence="3 8" id="KW-0694">RNA-binding</keyword>
<evidence type="ECO:0000256" key="7">
    <source>
        <dbReference type="ARBA" id="ARBA00046740"/>
    </source>
</evidence>
<keyword evidence="2 8" id="KW-0699">rRNA-binding</keyword>
<dbReference type="EMBL" id="AYYI01000032">
    <property type="protein sequence ID" value="KRM98520.1"/>
    <property type="molecule type" value="Genomic_DNA"/>
</dbReference>
<dbReference type="OrthoDB" id="9802617at2"/>
<organism evidence="9 10">
    <name type="scientific">Loigolactobacillus rennini DSM 20253</name>
    <dbReference type="NCBI Taxonomy" id="1423796"/>
    <lineage>
        <taxon>Bacteria</taxon>
        <taxon>Bacillati</taxon>
        <taxon>Bacillota</taxon>
        <taxon>Bacilli</taxon>
        <taxon>Lactobacillales</taxon>
        <taxon>Lactobacillaceae</taxon>
        <taxon>Loigolactobacillus</taxon>
    </lineage>
</organism>
<dbReference type="InterPro" id="IPR000630">
    <property type="entry name" value="Ribosomal_uS8"/>
</dbReference>
<reference evidence="9 10" key="1">
    <citation type="journal article" date="2015" name="Genome Announc.">
        <title>Expanding the biotechnology potential of lactobacilli through comparative genomics of 213 strains and associated genera.</title>
        <authorList>
            <person name="Sun Z."/>
            <person name="Harris H.M."/>
            <person name="McCann A."/>
            <person name="Guo C."/>
            <person name="Argimon S."/>
            <person name="Zhang W."/>
            <person name="Yang X."/>
            <person name="Jeffery I.B."/>
            <person name="Cooney J.C."/>
            <person name="Kagawa T.F."/>
            <person name="Liu W."/>
            <person name="Song Y."/>
            <person name="Salvetti E."/>
            <person name="Wrobel A."/>
            <person name="Rasinkangas P."/>
            <person name="Parkhill J."/>
            <person name="Rea M.C."/>
            <person name="O'Sullivan O."/>
            <person name="Ritari J."/>
            <person name="Douillard F.P."/>
            <person name="Paul Ross R."/>
            <person name="Yang R."/>
            <person name="Briner A.E."/>
            <person name="Felis G.E."/>
            <person name="de Vos W.M."/>
            <person name="Barrangou R."/>
            <person name="Klaenhammer T.R."/>
            <person name="Caufield P.W."/>
            <person name="Cui Y."/>
            <person name="Zhang H."/>
            <person name="O'Toole P.W."/>
        </authorList>
    </citation>
    <scope>NUCLEOTIDE SEQUENCE [LARGE SCALE GENOMIC DNA]</scope>
    <source>
        <strain evidence="9 10">DSM 20253</strain>
    </source>
</reference>
<dbReference type="AlphaFoldDB" id="A0A0R2D3A0"/>
<proteinExistence type="inferred from homology"/>
<dbReference type="PATRIC" id="fig|1423796.3.peg.1269"/>
<evidence type="ECO:0000256" key="5">
    <source>
        <dbReference type="ARBA" id="ARBA00023274"/>
    </source>
</evidence>
<comment type="subunit">
    <text evidence="7 8">Part of the 30S ribosomal subunit. Contacts proteins S5 and S12.</text>
</comment>
<dbReference type="GO" id="GO:0003735">
    <property type="term" value="F:structural constituent of ribosome"/>
    <property type="evidence" value="ECO:0007669"/>
    <property type="project" value="InterPro"/>
</dbReference>
<comment type="function">
    <text evidence="8">One of the primary rRNA binding proteins, it binds directly to 16S rRNA central domain where it helps coordinate assembly of the platform of the 30S subunit.</text>
</comment>
<evidence type="ECO:0000256" key="8">
    <source>
        <dbReference type="HAMAP-Rule" id="MF_01302"/>
    </source>
</evidence>
<dbReference type="PANTHER" id="PTHR11758">
    <property type="entry name" value="40S RIBOSOMAL PROTEIN S15A"/>
    <property type="match status" value="1"/>
</dbReference>
<evidence type="ECO:0000313" key="10">
    <source>
        <dbReference type="Proteomes" id="UP000051638"/>
    </source>
</evidence>
<protein>
    <recommendedName>
        <fullName evidence="6 8">Small ribosomal subunit protein uS8</fullName>
    </recommendedName>
</protein>
<comment type="similarity">
    <text evidence="1 8">Belongs to the universal ribosomal protein uS8 family.</text>
</comment>
<dbReference type="GO" id="GO:0006412">
    <property type="term" value="P:translation"/>
    <property type="evidence" value="ECO:0007669"/>
    <property type="project" value="UniProtKB-UniRule"/>
</dbReference>
<evidence type="ECO:0000256" key="1">
    <source>
        <dbReference type="ARBA" id="ARBA00006471"/>
    </source>
</evidence>
<evidence type="ECO:0000313" key="9">
    <source>
        <dbReference type="EMBL" id="KRM98520.1"/>
    </source>
</evidence>
<dbReference type="Proteomes" id="UP000051638">
    <property type="component" value="Unassembled WGS sequence"/>
</dbReference>
<evidence type="ECO:0000256" key="4">
    <source>
        <dbReference type="ARBA" id="ARBA00022980"/>
    </source>
</evidence>